<evidence type="ECO:0000256" key="2">
    <source>
        <dbReference type="ARBA" id="ARBA00009023"/>
    </source>
</evidence>
<dbReference type="EMBL" id="JBHTJT010000029">
    <property type="protein sequence ID" value="MFD0980670.1"/>
    <property type="molecule type" value="Genomic_DNA"/>
</dbReference>
<comment type="caution">
    <text evidence="7">The sequence shown here is derived from an EMBL/GenBank/DDBJ whole genome shotgun (WGS) entry which is preliminary data.</text>
</comment>
<keyword evidence="3" id="KW-0813">Transport</keyword>
<keyword evidence="8" id="KW-1185">Reference proteome</keyword>
<comment type="subcellular location">
    <subcellularLocation>
        <location evidence="1">Periplasm</location>
    </subcellularLocation>
</comment>
<comment type="similarity">
    <text evidence="2">Belongs to the bacterial solute-binding protein 7 family.</text>
</comment>
<evidence type="ECO:0000256" key="5">
    <source>
        <dbReference type="ARBA" id="ARBA00022764"/>
    </source>
</evidence>
<evidence type="ECO:0000313" key="8">
    <source>
        <dbReference type="Proteomes" id="UP001597108"/>
    </source>
</evidence>
<dbReference type="CDD" id="cd13603">
    <property type="entry name" value="PBP2_TRAP_Siap_TeaA_like"/>
    <property type="match status" value="1"/>
</dbReference>
<dbReference type="PANTHER" id="PTHR33376:SF4">
    <property type="entry name" value="SIALIC ACID-BINDING PERIPLASMIC PROTEIN SIAP"/>
    <property type="match status" value="1"/>
</dbReference>
<sequence>MVFHSKVFHSKVGNLAIGATLCLGVASPALAETVLKVGLIDPPAHIDVVATERMAEKVAELTGGEIKMEVYPAAQLGFANDMLSGMKLGTIEMFVGATTWLGAFDTDFWVTGTLYLFNDQDHARAFHEGESYQKMADRLAAEHGIRVLVRNWDRGPRNFISTRPVETIDDLQGLKIRVPPQESWIVNFQLPGAAATPMPLSETFTGLQQGIVEATEQASNWLYANKYHTIAKNLTRTNHNYEETGVMISEAVYQSLTDEQRDALVAAAMEIAPWHNEQVAVQIEEAEAKMAEEGVTILDVDKAAWQEQFRAIFDELSTKVGYSPDLVEELKAGWN</sequence>
<gene>
    <name evidence="7" type="ORF">ACFQ2S_13530</name>
</gene>
<accession>A0ABW3IRG7</accession>
<dbReference type="NCBIfam" id="TIGR00787">
    <property type="entry name" value="dctP"/>
    <property type="match status" value="1"/>
</dbReference>
<dbReference type="Pfam" id="PF03480">
    <property type="entry name" value="DctP"/>
    <property type="match status" value="1"/>
</dbReference>
<evidence type="ECO:0000256" key="1">
    <source>
        <dbReference type="ARBA" id="ARBA00004418"/>
    </source>
</evidence>
<evidence type="ECO:0000256" key="4">
    <source>
        <dbReference type="ARBA" id="ARBA00022729"/>
    </source>
</evidence>
<dbReference type="RefSeq" id="WP_386075202.1">
    <property type="nucleotide sequence ID" value="NZ_JBHTJT010000029.1"/>
</dbReference>
<protein>
    <submittedName>
        <fullName evidence="7">TRAP transporter substrate-binding protein</fullName>
    </submittedName>
</protein>
<dbReference type="PIRSF" id="PIRSF006470">
    <property type="entry name" value="DctB"/>
    <property type="match status" value="1"/>
</dbReference>
<dbReference type="InterPro" id="IPR004682">
    <property type="entry name" value="TRAP_DctP"/>
</dbReference>
<evidence type="ECO:0000256" key="3">
    <source>
        <dbReference type="ARBA" id="ARBA00022448"/>
    </source>
</evidence>
<dbReference type="Proteomes" id="UP001597108">
    <property type="component" value="Unassembled WGS sequence"/>
</dbReference>
<dbReference type="InterPro" id="IPR018389">
    <property type="entry name" value="DctP_fam"/>
</dbReference>
<proteinExistence type="inferred from homology"/>
<organism evidence="7 8">
    <name type="scientific">Tropicimonas aquimaris</name>
    <dbReference type="NCBI Taxonomy" id="914152"/>
    <lineage>
        <taxon>Bacteria</taxon>
        <taxon>Pseudomonadati</taxon>
        <taxon>Pseudomonadota</taxon>
        <taxon>Alphaproteobacteria</taxon>
        <taxon>Rhodobacterales</taxon>
        <taxon>Roseobacteraceae</taxon>
        <taxon>Tropicimonas</taxon>
    </lineage>
</organism>
<keyword evidence="4 6" id="KW-0732">Signal</keyword>
<evidence type="ECO:0000313" key="7">
    <source>
        <dbReference type="EMBL" id="MFD0980670.1"/>
    </source>
</evidence>
<dbReference type="InterPro" id="IPR038404">
    <property type="entry name" value="TRAP_DctP_sf"/>
</dbReference>
<feature type="signal peptide" evidence="6">
    <location>
        <begin position="1"/>
        <end position="31"/>
    </location>
</feature>
<keyword evidence="5" id="KW-0574">Periplasm</keyword>
<dbReference type="PANTHER" id="PTHR33376">
    <property type="match status" value="1"/>
</dbReference>
<evidence type="ECO:0000256" key="6">
    <source>
        <dbReference type="SAM" id="SignalP"/>
    </source>
</evidence>
<name>A0ABW3IRG7_9RHOB</name>
<dbReference type="NCBIfam" id="NF037995">
    <property type="entry name" value="TRAP_S1"/>
    <property type="match status" value="1"/>
</dbReference>
<dbReference type="Gene3D" id="3.40.190.170">
    <property type="entry name" value="Bacterial extracellular solute-binding protein, family 7"/>
    <property type="match status" value="1"/>
</dbReference>
<reference evidence="8" key="1">
    <citation type="journal article" date="2019" name="Int. J. Syst. Evol. Microbiol.">
        <title>The Global Catalogue of Microorganisms (GCM) 10K type strain sequencing project: providing services to taxonomists for standard genome sequencing and annotation.</title>
        <authorList>
            <consortium name="The Broad Institute Genomics Platform"/>
            <consortium name="The Broad Institute Genome Sequencing Center for Infectious Disease"/>
            <person name="Wu L."/>
            <person name="Ma J."/>
        </authorList>
    </citation>
    <scope>NUCLEOTIDE SEQUENCE [LARGE SCALE GENOMIC DNA]</scope>
    <source>
        <strain evidence="8">CCUG 60524</strain>
    </source>
</reference>
<feature type="chain" id="PRO_5047147697" evidence="6">
    <location>
        <begin position="32"/>
        <end position="335"/>
    </location>
</feature>